<dbReference type="GO" id="GO:0006515">
    <property type="term" value="P:protein quality control for misfolded or incompletely synthesized proteins"/>
    <property type="evidence" value="ECO:0007669"/>
    <property type="project" value="TreeGrafter"/>
</dbReference>
<proteinExistence type="predicted"/>
<dbReference type="VEuPathDB" id="FungiDB:GWK60_D02277"/>
<dbReference type="VEuPathDB" id="FungiDB:B1J91_D02134g"/>
<keyword evidence="1" id="KW-1133">Transmembrane helix</keyword>
<evidence type="ECO:0000313" key="2">
    <source>
        <dbReference type="EMBL" id="KTB01288.1"/>
    </source>
</evidence>
<keyword evidence="1" id="KW-0472">Membrane</keyword>
<gene>
    <name evidence="2" type="ORF">AO440_000700</name>
</gene>
<dbReference type="PANTHER" id="PTHR28142">
    <property type="entry name" value="MITOCHONDRIAL INNER MEMBRANE I-AAA PROTEASE SUPERCOMPLEX SUBUNIT MGR3-RELATED"/>
    <property type="match status" value="1"/>
</dbReference>
<keyword evidence="2" id="KW-0378">Hydrolase</keyword>
<name>A0A0W0CVX3_CANGB</name>
<dbReference type="EMBL" id="LLZZ01000131">
    <property type="protein sequence ID" value="KTB01288.1"/>
    <property type="molecule type" value="Genomic_DNA"/>
</dbReference>
<protein>
    <submittedName>
        <fullName evidence="2">Mitochondrial inner membrane i-AAA protease supercomplex subunit MGR3</fullName>
    </submittedName>
</protein>
<dbReference type="GO" id="GO:0031942">
    <property type="term" value="C:i-AAA complex"/>
    <property type="evidence" value="ECO:0007669"/>
    <property type="project" value="TreeGrafter"/>
</dbReference>
<dbReference type="CDD" id="cd24145">
    <property type="entry name" value="Mgr3-like"/>
    <property type="match status" value="1"/>
</dbReference>
<dbReference type="AlphaFoldDB" id="A0A0W0CVX3"/>
<accession>A0A0W0CVX3</accession>
<dbReference type="PANTHER" id="PTHR28142:SF1">
    <property type="entry name" value="MITOCHONDRIAL INNER MEMBRANE I-AAA PROTEASE SUPERCOMPLEX SUBUNIT MGR3-RELATED"/>
    <property type="match status" value="1"/>
</dbReference>
<organism evidence="2 3">
    <name type="scientific">Candida glabrata</name>
    <name type="common">Yeast</name>
    <name type="synonym">Torulopsis glabrata</name>
    <dbReference type="NCBI Taxonomy" id="5478"/>
    <lineage>
        <taxon>Eukaryota</taxon>
        <taxon>Fungi</taxon>
        <taxon>Dikarya</taxon>
        <taxon>Ascomycota</taxon>
        <taxon>Saccharomycotina</taxon>
        <taxon>Saccharomycetes</taxon>
        <taxon>Saccharomycetales</taxon>
        <taxon>Saccharomycetaceae</taxon>
        <taxon>Nakaseomyces</taxon>
    </lineage>
</organism>
<dbReference type="VEuPathDB" id="FungiDB:CAGL0D02134g"/>
<evidence type="ECO:0000256" key="1">
    <source>
        <dbReference type="SAM" id="Phobius"/>
    </source>
</evidence>
<keyword evidence="2" id="KW-0645">Protease</keyword>
<dbReference type="GO" id="GO:0051787">
    <property type="term" value="F:misfolded protein binding"/>
    <property type="evidence" value="ECO:0007669"/>
    <property type="project" value="TreeGrafter"/>
</dbReference>
<dbReference type="VEuPathDB" id="FungiDB:GVI51_D02057"/>
<feature type="transmembrane region" description="Helical" evidence="1">
    <location>
        <begin position="54"/>
        <end position="73"/>
    </location>
</feature>
<evidence type="ECO:0000313" key="3">
    <source>
        <dbReference type="Proteomes" id="UP000054886"/>
    </source>
</evidence>
<comment type="caution">
    <text evidence="2">The sequence shown here is derived from an EMBL/GenBank/DDBJ whole genome shotgun (WGS) entry which is preliminary data.</text>
</comment>
<reference evidence="2 3" key="1">
    <citation type="submission" date="2015-10" db="EMBL/GenBank/DDBJ databases">
        <title>Draft genomes sequences of Candida glabrata isolates 1A, 1B, 2A, 2B, 3A and 3B.</title>
        <authorList>
            <person name="Haavelsrud O.E."/>
            <person name="Gaustad P."/>
        </authorList>
    </citation>
    <scope>NUCLEOTIDE SEQUENCE [LARGE SCALE GENOMIC DNA]</scope>
    <source>
        <strain evidence="2">910700640</strain>
    </source>
</reference>
<dbReference type="Proteomes" id="UP000054886">
    <property type="component" value="Unassembled WGS sequence"/>
</dbReference>
<sequence>MLRRAILVNRFGVRSFGQSSRWRQISASANRAYSVENGIDEAPQSEKSGRYSRLAMRVVGAAVIGVGLWWFYWPHHTFPSSVATILRKGLWQETEKFGKNYHRGLQYYRDALKECDKLGVDPLSDEYTGIEIKIAEMHERLDDLENACEIYDHIMQKYLDYLLTTSVSDLDKVGRYIKRDLSVLIKYLQHRDDKYLGKTMLLHHLRVLQNVIYTRYPEISEFLQEQQAVLDTVVKPTSEHRPFEFIDLADGSQTAIGKKLSGVMLDDVVGLFKDELFTALDLFTQYCLQSNDVPAALRNQLMTVQLMSLANVKKSQILFSQANLGSILYLQAEKIEGVLYKLEKEKSSLENEVATDTSKDNEENYYLNLLHSNHDRYVKLSLQCFQGVLNSAEITDNFEEMLDPLSMKAAALAVYGIGVWNIHEGNLKKARKLLKESAKFAKETSFDSLLKEAEKELRKVRKMIKQEKLG</sequence>
<dbReference type="GO" id="GO:0008233">
    <property type="term" value="F:peptidase activity"/>
    <property type="evidence" value="ECO:0007669"/>
    <property type="project" value="UniProtKB-KW"/>
</dbReference>
<dbReference type="InterPro" id="IPR040201">
    <property type="entry name" value="Mrg3-like"/>
</dbReference>
<keyword evidence="1" id="KW-0812">Transmembrane</keyword>